<evidence type="ECO:0000259" key="1">
    <source>
        <dbReference type="Pfam" id="PF01909"/>
    </source>
</evidence>
<dbReference type="Gene3D" id="3.30.460.10">
    <property type="entry name" value="Beta Polymerase, domain 2"/>
    <property type="match status" value="1"/>
</dbReference>
<reference evidence="2 3" key="1">
    <citation type="submission" date="2021-03" db="EMBL/GenBank/DDBJ databases">
        <title>Antimicrobial resistance genes in bacteria isolated from Japanese honey, and their potential for conferring macrolide and lincosamide resistance in the American foulbrood pathogen Paenibacillus larvae.</title>
        <authorList>
            <person name="Okamoto M."/>
            <person name="Kumagai M."/>
            <person name="Kanamori H."/>
            <person name="Takamatsu D."/>
        </authorList>
    </citation>
    <scope>NUCLEOTIDE SEQUENCE [LARGE SCALE GENOMIC DNA]</scope>
    <source>
        <strain evidence="2 3">J6TS1</strain>
    </source>
</reference>
<keyword evidence="3" id="KW-1185">Reference proteome</keyword>
<gene>
    <name evidence="2" type="ORF">J6TS1_27810</name>
</gene>
<protein>
    <submittedName>
        <fullName evidence="2">Nucleotidyltransferase</fullName>
    </submittedName>
</protein>
<dbReference type="Proteomes" id="UP000680670">
    <property type="component" value="Unassembled WGS sequence"/>
</dbReference>
<evidence type="ECO:0000313" key="2">
    <source>
        <dbReference type="EMBL" id="GIN96911.1"/>
    </source>
</evidence>
<comment type="caution">
    <text evidence="2">The sequence shown here is derived from an EMBL/GenBank/DDBJ whole genome shotgun (WGS) entry which is preliminary data.</text>
</comment>
<feature type="domain" description="Polymerase nucleotidyl transferase" evidence="1">
    <location>
        <begin position="23"/>
        <end position="90"/>
    </location>
</feature>
<organism evidence="2 3">
    <name type="scientific">Siminovitchia terrae</name>
    <name type="common">Bacillus terrae</name>
    <dbReference type="NCBI Taxonomy" id="1914933"/>
    <lineage>
        <taxon>Bacteria</taxon>
        <taxon>Bacillati</taxon>
        <taxon>Bacillota</taxon>
        <taxon>Bacilli</taxon>
        <taxon>Bacillales</taxon>
        <taxon>Bacillaceae</taxon>
        <taxon>Siminovitchia</taxon>
    </lineage>
</organism>
<proteinExistence type="predicted"/>
<dbReference type="Pfam" id="PF01909">
    <property type="entry name" value="NTP_transf_2"/>
    <property type="match status" value="1"/>
</dbReference>
<dbReference type="EMBL" id="BORJ01000007">
    <property type="protein sequence ID" value="GIN96911.1"/>
    <property type="molecule type" value="Genomic_DNA"/>
</dbReference>
<accession>A0ABQ4KZ76</accession>
<dbReference type="InterPro" id="IPR002934">
    <property type="entry name" value="Polymerase_NTP_transf_dom"/>
</dbReference>
<sequence length="102" mass="12202">MKNLKSIFLDIIMEKNITMEFDEISIYQFGSSLNTQTPNDIDLLIVYRNRSYKEIIKLIQLRRTLRIQLQKILGIPIDIVLLSNKEERQLLYLDQIKYKKVI</sequence>
<evidence type="ECO:0000313" key="3">
    <source>
        <dbReference type="Proteomes" id="UP000680670"/>
    </source>
</evidence>
<dbReference type="InterPro" id="IPR043519">
    <property type="entry name" value="NT_sf"/>
</dbReference>
<name>A0ABQ4KZ76_SIMTE</name>
<dbReference type="SUPFAM" id="SSF81301">
    <property type="entry name" value="Nucleotidyltransferase"/>
    <property type="match status" value="1"/>
</dbReference>